<dbReference type="AlphaFoldDB" id="A0A5K1UM87"/>
<proteinExistence type="predicted"/>
<dbReference type="VEuPathDB" id="AmoebaDB:KM1_073770"/>
<dbReference type="VEuPathDB" id="AmoebaDB:EHI_080250"/>
<organism evidence="1 2">
    <name type="scientific">Entamoeba histolytica</name>
    <dbReference type="NCBI Taxonomy" id="5759"/>
    <lineage>
        <taxon>Eukaryota</taxon>
        <taxon>Amoebozoa</taxon>
        <taxon>Evosea</taxon>
        <taxon>Archamoebae</taxon>
        <taxon>Mastigamoebida</taxon>
        <taxon>Entamoebidae</taxon>
        <taxon>Entamoeba</taxon>
    </lineage>
</organism>
<dbReference type="EMBL" id="BDEQ01000001">
    <property type="protein sequence ID" value="GAT98083.1"/>
    <property type="molecule type" value="Genomic_DNA"/>
</dbReference>
<sequence>MKPSQLVQPTASYGSSYQYNLLLDKCKNINDIVTGDILTNVIELVQQLNCIISEQKHYQIAVEKWLARCLPFENEKEIYEFVKEFKISSTIEHNMLTKLNSSKWNNIRKKGNQNVFIPKAQVTRSVTDSLEKQRMGSNINFSDESPQLPNEAYIPSRSADNCIEPQKEVSLQLNAKSFVPKRKKQQIEFESADVIADFLGEEVNNEPIKTGPKEEQQTKQVSIKYSLGSKSFVQRNKVNVPQSSRSPSSFNFYSKKFIPTTKRKQMTIQPDSVAQEFINSHINELKEVLHCDQMNLIYNGTNFLGLEKIIDLEDIVIVFITESDSFGFQISGSKKITPFILQNPFDLIPVRFDPKVEMNFNIELNTKHEIMEVWHFIRLTGTTAFISDDFNEFYNDPTEIGSDVFTGSHQPDTFNVSHFLAFSTI</sequence>
<dbReference type="Proteomes" id="UP000078387">
    <property type="component" value="Unassembled WGS sequence"/>
</dbReference>
<gene>
    <name evidence="1" type="ORF">CL6EHI_080250</name>
</gene>
<reference evidence="1 2" key="1">
    <citation type="submission" date="2016-05" db="EMBL/GenBank/DDBJ databases">
        <title>First whole genome sequencing of Entamoeba histolytica HM1:IMSS-clone-6.</title>
        <authorList>
            <person name="Mukherjee Avik.K."/>
            <person name="Izumyama S."/>
            <person name="Nakada-Tsukui K."/>
            <person name="Nozaki T."/>
        </authorList>
    </citation>
    <scope>NUCLEOTIDE SEQUENCE [LARGE SCALE GENOMIC DNA]</scope>
    <source>
        <strain evidence="1 2">HM1:IMSS clone 6</strain>
    </source>
</reference>
<dbReference type="VEuPathDB" id="AmoebaDB:EHI7A_035240"/>
<name>A0A5K1UM87_ENTHI</name>
<accession>A0A5K1UM87</accession>
<dbReference type="VEuPathDB" id="AmoebaDB:EHI8A_035200"/>
<protein>
    <submittedName>
        <fullName evidence="1">Uncharacterized protein</fullName>
    </submittedName>
</protein>
<dbReference type="VEuPathDB" id="AmoebaDB:EHI5A_061890"/>
<dbReference type="OMA" id="QIEFENA"/>
<evidence type="ECO:0000313" key="2">
    <source>
        <dbReference type="Proteomes" id="UP000078387"/>
    </source>
</evidence>
<evidence type="ECO:0000313" key="1">
    <source>
        <dbReference type="EMBL" id="GAT98083.1"/>
    </source>
</evidence>
<comment type="caution">
    <text evidence="1">The sequence shown here is derived from an EMBL/GenBank/DDBJ whole genome shotgun (WGS) entry which is preliminary data.</text>
</comment>